<dbReference type="AlphaFoldDB" id="A0A399IWQ5"/>
<name>A0A399IWQ5_9RHOB</name>
<comment type="caution">
    <text evidence="3">The sequence shown here is derived from an EMBL/GenBank/DDBJ whole genome shotgun (WGS) entry which is preliminary data.</text>
</comment>
<protein>
    <submittedName>
        <fullName evidence="3">Tricarboxylate transporter</fullName>
    </submittedName>
</protein>
<keyword evidence="4" id="KW-1185">Reference proteome</keyword>
<feature type="transmembrane region" description="Helical" evidence="1">
    <location>
        <begin position="20"/>
        <end position="49"/>
    </location>
</feature>
<feature type="transmembrane region" description="Helical" evidence="1">
    <location>
        <begin position="480"/>
        <end position="497"/>
    </location>
</feature>
<dbReference type="InterPro" id="IPR002823">
    <property type="entry name" value="DUF112_TM"/>
</dbReference>
<feature type="transmembrane region" description="Helical" evidence="1">
    <location>
        <begin position="144"/>
        <end position="161"/>
    </location>
</feature>
<dbReference type="RefSeq" id="WP_119400481.1">
    <property type="nucleotide sequence ID" value="NZ_QWJJ01000018.1"/>
</dbReference>
<feature type="transmembrane region" description="Helical" evidence="1">
    <location>
        <begin position="267"/>
        <end position="291"/>
    </location>
</feature>
<evidence type="ECO:0000256" key="1">
    <source>
        <dbReference type="SAM" id="Phobius"/>
    </source>
</evidence>
<feature type="transmembrane region" description="Helical" evidence="1">
    <location>
        <begin position="199"/>
        <end position="221"/>
    </location>
</feature>
<evidence type="ECO:0000313" key="3">
    <source>
        <dbReference type="EMBL" id="RII37374.1"/>
    </source>
</evidence>
<keyword evidence="1" id="KW-0812">Transmembrane</keyword>
<gene>
    <name evidence="3" type="ORF">DL237_17960</name>
</gene>
<organism evidence="3 4">
    <name type="scientific">Pseudooceanicola sediminis</name>
    <dbReference type="NCBI Taxonomy" id="2211117"/>
    <lineage>
        <taxon>Bacteria</taxon>
        <taxon>Pseudomonadati</taxon>
        <taxon>Pseudomonadota</taxon>
        <taxon>Alphaproteobacteria</taxon>
        <taxon>Rhodobacterales</taxon>
        <taxon>Paracoccaceae</taxon>
        <taxon>Pseudooceanicola</taxon>
    </lineage>
</organism>
<sequence length="517" mass="54521">MDTLSIFAGGFLELADPTVLAFMIIGFLVGTFFGAMPGLTSVLAIALLLPITYTIDVVPALVMSASIFMAGMYSGSITATTINIPGAPSSMMTAVEGHALMRRGKGANALGHAALGSMIGGSIGAVLLMAFMPVAADISLLIRTPGKFSLVLFALVVIIIVDRGAMAKGLVATLMGVMLATVGIDVLQPVPRFNFGTETLVQGIDIMPIVIGAFAISEVLIQAQNWRSSLGATLEKARDIKIRRRDFLPPMSEIREIGFFTYIKSAIIGYGIGILPGAGGSMAAFVSYAVARGGSRKPEEYGNGSRQGIAAAESGNNAMCGGAFVPMLMFGIPGDPTTAVVLGVLVINGLQPGPRLLENQADLLAPMFASLFVSALILIPLTLWLFGPYFVRIVSISKGLLYSAIAVVALVGSYVATYSVFQMSLAVMFGVLAFFMRKLKYSTVSLLLGFILGPDLEQYMRRSLSLSDGNPMVFLTSPDSLFFLCLTALFIYMILLRKKKPRGGGGRDGPDGSAQEA</sequence>
<feature type="transmembrane region" description="Helical" evidence="1">
    <location>
        <begin position="363"/>
        <end position="387"/>
    </location>
</feature>
<dbReference type="EMBL" id="QWJJ01000018">
    <property type="protein sequence ID" value="RII37374.1"/>
    <property type="molecule type" value="Genomic_DNA"/>
</dbReference>
<keyword evidence="1" id="KW-0472">Membrane</keyword>
<dbReference type="Pfam" id="PF01970">
    <property type="entry name" value="TctA"/>
    <property type="match status" value="1"/>
</dbReference>
<feature type="transmembrane region" description="Helical" evidence="1">
    <location>
        <begin position="61"/>
        <end position="82"/>
    </location>
</feature>
<accession>A0A399IWQ5</accession>
<reference evidence="3 4" key="1">
    <citation type="submission" date="2018-08" db="EMBL/GenBank/DDBJ databases">
        <title>Pseudooceanicola sediminis CY03 in the family Rhodobacteracea.</title>
        <authorList>
            <person name="Zhang Y.-J."/>
        </authorList>
    </citation>
    <scope>NUCLEOTIDE SEQUENCE [LARGE SCALE GENOMIC DNA]</scope>
    <source>
        <strain evidence="3 4">CY03</strain>
    </source>
</reference>
<feature type="transmembrane region" description="Helical" evidence="1">
    <location>
        <begin position="167"/>
        <end position="187"/>
    </location>
</feature>
<dbReference type="OrthoDB" id="9791872at2"/>
<evidence type="ECO:0000313" key="4">
    <source>
        <dbReference type="Proteomes" id="UP000265848"/>
    </source>
</evidence>
<keyword evidence="1" id="KW-1133">Transmembrane helix</keyword>
<dbReference type="PANTHER" id="PTHR35342:SF5">
    <property type="entry name" value="TRICARBOXYLIC TRANSPORT PROTEIN"/>
    <property type="match status" value="1"/>
</dbReference>
<dbReference type="PANTHER" id="PTHR35342">
    <property type="entry name" value="TRICARBOXYLIC TRANSPORT PROTEIN"/>
    <property type="match status" value="1"/>
</dbReference>
<dbReference type="Proteomes" id="UP000265848">
    <property type="component" value="Unassembled WGS sequence"/>
</dbReference>
<feature type="transmembrane region" description="Helical" evidence="1">
    <location>
        <begin position="399"/>
        <end position="421"/>
    </location>
</feature>
<proteinExistence type="predicted"/>
<feature type="transmembrane region" description="Helical" evidence="1">
    <location>
        <begin position="109"/>
        <end position="132"/>
    </location>
</feature>
<evidence type="ECO:0000259" key="2">
    <source>
        <dbReference type="Pfam" id="PF01970"/>
    </source>
</evidence>
<feature type="domain" description="DUF112" evidence="2">
    <location>
        <begin position="20"/>
        <end position="448"/>
    </location>
</feature>